<dbReference type="Proteomes" id="UP000297890">
    <property type="component" value="Unassembled WGS sequence"/>
</dbReference>
<accession>A0A4Z0F9I1</accession>
<dbReference type="CDD" id="cd24049">
    <property type="entry name" value="ASKHA_NBD_PilM"/>
    <property type="match status" value="1"/>
</dbReference>
<protein>
    <submittedName>
        <fullName evidence="2">Pilus assembly protein PilM</fullName>
    </submittedName>
</protein>
<organism evidence="2 3">
    <name type="scientific">Candidatus Macondimonas diazotrophica</name>
    <dbReference type="NCBI Taxonomy" id="2305248"/>
    <lineage>
        <taxon>Bacteria</taxon>
        <taxon>Pseudomonadati</taxon>
        <taxon>Pseudomonadota</taxon>
        <taxon>Gammaproteobacteria</taxon>
        <taxon>Chromatiales</taxon>
        <taxon>Ectothiorhodospiraceae</taxon>
        <taxon>Candidatus Macondimonas</taxon>
    </lineage>
</organism>
<dbReference type="Pfam" id="PF11104">
    <property type="entry name" value="PilM_2"/>
    <property type="match status" value="1"/>
</dbReference>
<dbReference type="Gene3D" id="3.30.1490.300">
    <property type="match status" value="1"/>
</dbReference>
<dbReference type="InterPro" id="IPR050696">
    <property type="entry name" value="FtsA/MreB"/>
</dbReference>
<comment type="caution">
    <text evidence="2">The sequence shown here is derived from an EMBL/GenBank/DDBJ whole genome shotgun (WGS) entry which is preliminary data.</text>
</comment>
<dbReference type="InterPro" id="IPR003494">
    <property type="entry name" value="SHS2_FtsA"/>
</dbReference>
<proteinExistence type="predicted"/>
<evidence type="ECO:0000313" key="2">
    <source>
        <dbReference type="EMBL" id="TFZ83034.1"/>
    </source>
</evidence>
<evidence type="ECO:0000259" key="1">
    <source>
        <dbReference type="SMART" id="SM00842"/>
    </source>
</evidence>
<dbReference type="NCBIfam" id="TIGR01175">
    <property type="entry name" value="pilM"/>
    <property type="match status" value="1"/>
</dbReference>
<sequence>MLFKHRIKPLLGVDISSTAVKLLELGGSRQQPQVVSYAAVGLPPDSVIDKQVTDPEAVGQAIRKAVKQSGTRTREAVVAVGGATVISKVITMPADLSEHDLEQQIRLEADQYVPYPLEEVGLDFEVLGASTEEDHAVDVLLAACRNDIIDSRVAALHLSGLICKVVDIESNALENACLLIAEQMQLQNPDQGVAVIDIGATTTTLNIMHGGSIIYSRDQAFGGKLLTEEIMAHYGLSYEEAGKAKRRGGLPETYGEEVLKPFMQDVSNQIDRALQFFFSSNNRIDKIGQIVLAGGCASIPGLDQTVEEQMEVATRIANPFANMKILPRARPKQLKLDAPALMTACGLAMRSFD</sequence>
<dbReference type="GO" id="GO:0051301">
    <property type="term" value="P:cell division"/>
    <property type="evidence" value="ECO:0007669"/>
    <property type="project" value="InterPro"/>
</dbReference>
<name>A0A4Z0F9I1_9GAMM</name>
<feature type="domain" description="SHS2" evidence="1">
    <location>
        <begin position="10"/>
        <end position="177"/>
    </location>
</feature>
<dbReference type="InterPro" id="IPR043129">
    <property type="entry name" value="ATPase_NBD"/>
</dbReference>
<evidence type="ECO:0000313" key="3">
    <source>
        <dbReference type="Proteomes" id="UP000297890"/>
    </source>
</evidence>
<dbReference type="PANTHER" id="PTHR32432">
    <property type="entry name" value="CELL DIVISION PROTEIN FTSA-RELATED"/>
    <property type="match status" value="1"/>
</dbReference>
<dbReference type="SMART" id="SM00842">
    <property type="entry name" value="FtsA"/>
    <property type="match status" value="1"/>
</dbReference>
<dbReference type="EMBL" id="SRIO01000005">
    <property type="protein sequence ID" value="TFZ83034.1"/>
    <property type="molecule type" value="Genomic_DNA"/>
</dbReference>
<dbReference type="OrthoDB" id="9773403at2"/>
<dbReference type="PIRSF" id="PIRSF019169">
    <property type="entry name" value="PilM"/>
    <property type="match status" value="1"/>
</dbReference>
<dbReference type="SUPFAM" id="SSF53067">
    <property type="entry name" value="Actin-like ATPase domain"/>
    <property type="match status" value="2"/>
</dbReference>
<dbReference type="AlphaFoldDB" id="A0A4Z0F9I1"/>
<dbReference type="RefSeq" id="WP_135281334.1">
    <property type="nucleotide sequence ID" value="NZ_SRIO01000005.1"/>
</dbReference>
<reference evidence="2 3" key="1">
    <citation type="journal article" date="2019" name="ISME J.">
        <title>Candidatus Macondimonas diazotrophica, a novel gammaproteobacterial genus dominating crude-oil-contaminated coastal sediments.</title>
        <authorList>
            <person name="Karthikeyan S."/>
            <person name="Konstantinidis K."/>
        </authorList>
    </citation>
    <scope>NUCLEOTIDE SEQUENCE [LARGE SCALE GENOMIC DNA]</scope>
    <source>
        <strain evidence="2 3">KTK01</strain>
    </source>
</reference>
<dbReference type="PANTHER" id="PTHR32432:SF3">
    <property type="entry name" value="ETHANOLAMINE UTILIZATION PROTEIN EUTJ"/>
    <property type="match status" value="1"/>
</dbReference>
<keyword evidence="3" id="KW-1185">Reference proteome</keyword>
<gene>
    <name evidence="2" type="ORF">E4680_05195</name>
</gene>
<dbReference type="InterPro" id="IPR005883">
    <property type="entry name" value="PilM"/>
</dbReference>
<dbReference type="Gene3D" id="3.30.420.40">
    <property type="match status" value="2"/>
</dbReference>